<dbReference type="GO" id="GO:0005634">
    <property type="term" value="C:nucleus"/>
    <property type="evidence" value="ECO:0007669"/>
    <property type="project" value="UniProtKB-SubCell"/>
</dbReference>
<dbReference type="Pfam" id="PF00320">
    <property type="entry name" value="GATA"/>
    <property type="match status" value="2"/>
</dbReference>
<keyword evidence="2" id="KW-0479">Metal-binding</keyword>
<dbReference type="EMBL" id="JAWWNJ010000006">
    <property type="protein sequence ID" value="KAK7053591.1"/>
    <property type="molecule type" value="Genomic_DNA"/>
</dbReference>
<dbReference type="PANTHER" id="PTHR10071:SF335">
    <property type="entry name" value="IRON-SENSING TRANSCRIPTIONAL REPRESSOR-RELATED"/>
    <property type="match status" value="1"/>
</dbReference>
<dbReference type="Gene3D" id="3.30.50.10">
    <property type="entry name" value="Erythroid Transcription Factor GATA-1, subunit A"/>
    <property type="match status" value="2"/>
</dbReference>
<evidence type="ECO:0000256" key="5">
    <source>
        <dbReference type="ARBA" id="ARBA00023015"/>
    </source>
</evidence>
<protein>
    <submittedName>
        <fullName evidence="10">GATA zinc finger domain-containing protein</fullName>
    </submittedName>
</protein>
<evidence type="ECO:0000256" key="3">
    <source>
        <dbReference type="ARBA" id="ARBA00022771"/>
    </source>
</evidence>
<evidence type="ECO:0000256" key="6">
    <source>
        <dbReference type="ARBA" id="ARBA00023163"/>
    </source>
</evidence>
<dbReference type="SMART" id="SM00401">
    <property type="entry name" value="ZnF_GATA"/>
    <property type="match status" value="2"/>
</dbReference>
<feature type="domain" description="GATA-type" evidence="9">
    <location>
        <begin position="142"/>
        <end position="185"/>
    </location>
</feature>
<organism evidence="10 11">
    <name type="scientific">Favolaschia claudopus</name>
    <dbReference type="NCBI Taxonomy" id="2862362"/>
    <lineage>
        <taxon>Eukaryota</taxon>
        <taxon>Fungi</taxon>
        <taxon>Dikarya</taxon>
        <taxon>Basidiomycota</taxon>
        <taxon>Agaricomycotina</taxon>
        <taxon>Agaricomycetes</taxon>
        <taxon>Agaricomycetidae</taxon>
        <taxon>Agaricales</taxon>
        <taxon>Marasmiineae</taxon>
        <taxon>Mycenaceae</taxon>
        <taxon>Favolaschia</taxon>
    </lineage>
</organism>
<dbReference type="InterPro" id="IPR039355">
    <property type="entry name" value="Transcription_factor_GATA"/>
</dbReference>
<keyword evidence="4" id="KW-0862">Zinc</keyword>
<proteinExistence type="predicted"/>
<reference evidence="10 11" key="1">
    <citation type="journal article" date="2024" name="J Genomics">
        <title>Draft genome sequencing and assembly of Favolaschia claudopus CIRM-BRFM 2984 isolated from oak limbs.</title>
        <authorList>
            <person name="Navarro D."/>
            <person name="Drula E."/>
            <person name="Chaduli D."/>
            <person name="Cazenave R."/>
            <person name="Ahrendt S."/>
            <person name="Wang J."/>
            <person name="Lipzen A."/>
            <person name="Daum C."/>
            <person name="Barry K."/>
            <person name="Grigoriev I.V."/>
            <person name="Favel A."/>
            <person name="Rosso M.N."/>
            <person name="Martin F."/>
        </authorList>
    </citation>
    <scope>NUCLEOTIDE SEQUENCE [LARGE SCALE GENOMIC DNA]</scope>
    <source>
        <strain evidence="10 11">CIRM-BRFM 2984</strain>
    </source>
</reference>
<evidence type="ECO:0000313" key="10">
    <source>
        <dbReference type="EMBL" id="KAK7053591.1"/>
    </source>
</evidence>
<dbReference type="GO" id="GO:0008270">
    <property type="term" value="F:zinc ion binding"/>
    <property type="evidence" value="ECO:0007669"/>
    <property type="project" value="UniProtKB-KW"/>
</dbReference>
<feature type="domain" description="GATA-type" evidence="9">
    <location>
        <begin position="205"/>
        <end position="258"/>
    </location>
</feature>
<dbReference type="InterPro" id="IPR013088">
    <property type="entry name" value="Znf_NHR/GATA"/>
</dbReference>
<name>A0AAW0DR43_9AGAR</name>
<dbReference type="InterPro" id="IPR000679">
    <property type="entry name" value="Znf_GATA"/>
</dbReference>
<evidence type="ECO:0000256" key="1">
    <source>
        <dbReference type="ARBA" id="ARBA00004123"/>
    </source>
</evidence>
<evidence type="ECO:0000256" key="8">
    <source>
        <dbReference type="PROSITE-ProRule" id="PRU00094"/>
    </source>
</evidence>
<evidence type="ECO:0000256" key="7">
    <source>
        <dbReference type="ARBA" id="ARBA00023242"/>
    </source>
</evidence>
<comment type="subcellular location">
    <subcellularLocation>
        <location evidence="1">Nucleus</location>
    </subcellularLocation>
</comment>
<sequence>MVEPNAVGSSRRFLPQPLRSYQMRSAFESKSWELASPSSVTVLYSTRNSTFSPSGLLLDHSLSIPAEDWKPSLDLSELIPLYAGRESICSPAPPTSQPTSSFSLWDDSLIDTLTPSSYYSGYSPPSSSFSMESTFNPYSVAHTPKKSCTHCHVTSTPLWRRHPTTQATLCNACGLYLQQRNCLRPQALIDADIEDDPSLRVPDSEYTGPKCSRCLTRQTSVWRRSKSGAQVCNACGVYARLRGKERPLSLKRNKIKPRTKHLR</sequence>
<keyword evidence="7" id="KW-0539">Nucleus</keyword>
<keyword evidence="6" id="KW-0804">Transcription</keyword>
<dbReference type="PROSITE" id="PS50114">
    <property type="entry name" value="GATA_ZN_FINGER_2"/>
    <property type="match status" value="2"/>
</dbReference>
<dbReference type="GO" id="GO:0000981">
    <property type="term" value="F:DNA-binding transcription factor activity, RNA polymerase II-specific"/>
    <property type="evidence" value="ECO:0007669"/>
    <property type="project" value="TreeGrafter"/>
</dbReference>
<keyword evidence="5" id="KW-0805">Transcription regulation</keyword>
<dbReference type="GO" id="GO:0045944">
    <property type="term" value="P:positive regulation of transcription by RNA polymerase II"/>
    <property type="evidence" value="ECO:0007669"/>
    <property type="project" value="TreeGrafter"/>
</dbReference>
<accession>A0AAW0DR43</accession>
<dbReference type="CDD" id="cd00202">
    <property type="entry name" value="ZnF_GATA"/>
    <property type="match status" value="2"/>
</dbReference>
<keyword evidence="11" id="KW-1185">Reference proteome</keyword>
<comment type="caution">
    <text evidence="10">The sequence shown here is derived from an EMBL/GenBank/DDBJ whole genome shotgun (WGS) entry which is preliminary data.</text>
</comment>
<evidence type="ECO:0000256" key="2">
    <source>
        <dbReference type="ARBA" id="ARBA00022723"/>
    </source>
</evidence>
<evidence type="ECO:0000259" key="9">
    <source>
        <dbReference type="PROSITE" id="PS50114"/>
    </source>
</evidence>
<dbReference type="GO" id="GO:0000122">
    <property type="term" value="P:negative regulation of transcription by RNA polymerase II"/>
    <property type="evidence" value="ECO:0007669"/>
    <property type="project" value="TreeGrafter"/>
</dbReference>
<dbReference type="PANTHER" id="PTHR10071">
    <property type="entry name" value="TRANSCRIPTION FACTOR GATA FAMILY MEMBER"/>
    <property type="match status" value="1"/>
</dbReference>
<gene>
    <name evidence="10" type="ORF">R3P38DRAFT_1462028</name>
</gene>
<dbReference type="AlphaFoldDB" id="A0AAW0DR43"/>
<dbReference type="PRINTS" id="PR00619">
    <property type="entry name" value="GATAZNFINGER"/>
</dbReference>
<dbReference type="Proteomes" id="UP001362999">
    <property type="component" value="Unassembled WGS sequence"/>
</dbReference>
<keyword evidence="3 8" id="KW-0863">Zinc-finger</keyword>
<evidence type="ECO:0000313" key="11">
    <source>
        <dbReference type="Proteomes" id="UP001362999"/>
    </source>
</evidence>
<dbReference type="GO" id="GO:0000978">
    <property type="term" value="F:RNA polymerase II cis-regulatory region sequence-specific DNA binding"/>
    <property type="evidence" value="ECO:0007669"/>
    <property type="project" value="TreeGrafter"/>
</dbReference>
<dbReference type="SUPFAM" id="SSF57716">
    <property type="entry name" value="Glucocorticoid receptor-like (DNA-binding domain)"/>
    <property type="match status" value="2"/>
</dbReference>
<evidence type="ECO:0000256" key="4">
    <source>
        <dbReference type="ARBA" id="ARBA00022833"/>
    </source>
</evidence>